<keyword evidence="2" id="KW-1185">Reference proteome</keyword>
<protein>
    <submittedName>
        <fullName evidence="1">Uncharacterized protein</fullName>
    </submittedName>
</protein>
<accession>A0A9X2GFC0</accession>
<reference evidence="1" key="1">
    <citation type="submission" date="2022-06" db="EMBL/GenBank/DDBJ databases">
        <title>Sequencing the genomes of 1000 actinobacteria strains.</title>
        <authorList>
            <person name="Klenk H.-P."/>
        </authorList>
    </citation>
    <scope>NUCLEOTIDE SEQUENCE</scope>
    <source>
        <strain evidence="1">DSM 46694</strain>
    </source>
</reference>
<evidence type="ECO:0000313" key="2">
    <source>
        <dbReference type="Proteomes" id="UP001139648"/>
    </source>
</evidence>
<evidence type="ECO:0000313" key="1">
    <source>
        <dbReference type="EMBL" id="MCP2356645.1"/>
    </source>
</evidence>
<name>A0A9X2GFC0_9ACTN</name>
<comment type="caution">
    <text evidence="1">The sequence shown here is derived from an EMBL/GenBank/DDBJ whole genome shotgun (WGS) entry which is preliminary data.</text>
</comment>
<dbReference type="AlphaFoldDB" id="A0A9X2GFC0"/>
<dbReference type="RefSeq" id="WP_253743686.1">
    <property type="nucleotide sequence ID" value="NZ_BAABKA010000100.1"/>
</dbReference>
<dbReference type="Proteomes" id="UP001139648">
    <property type="component" value="Unassembled WGS sequence"/>
</dbReference>
<organism evidence="1 2">
    <name type="scientific">Nonomuraea thailandensis</name>
    <dbReference type="NCBI Taxonomy" id="1188745"/>
    <lineage>
        <taxon>Bacteria</taxon>
        <taxon>Bacillati</taxon>
        <taxon>Actinomycetota</taxon>
        <taxon>Actinomycetes</taxon>
        <taxon>Streptosporangiales</taxon>
        <taxon>Streptosporangiaceae</taxon>
        <taxon>Nonomuraea</taxon>
    </lineage>
</organism>
<dbReference type="EMBL" id="JAMZEB010000002">
    <property type="protein sequence ID" value="MCP2356645.1"/>
    <property type="molecule type" value="Genomic_DNA"/>
</dbReference>
<sequence>MSITPTNHGYAYIFENEGAVNVAVCSRIENDKPVGVIAIHFRTKQIKVDSTIQLTGDKGGRYSTAPVAVYGEDQVIHLRTVTAAEGLTAAGLPS</sequence>
<proteinExistence type="predicted"/>
<gene>
    <name evidence="1" type="ORF">HD597_003665</name>
</gene>